<proteinExistence type="predicted"/>
<dbReference type="OrthoDB" id="419138at2759"/>
<feature type="non-terminal residue" evidence="2">
    <location>
        <position position="96"/>
    </location>
</feature>
<reference evidence="2" key="1">
    <citation type="submission" date="2020-08" db="EMBL/GenBank/DDBJ databases">
        <title>Multicomponent nature underlies the extraordinary mechanical properties of spider dragline silk.</title>
        <authorList>
            <person name="Kono N."/>
            <person name="Nakamura H."/>
            <person name="Mori M."/>
            <person name="Yoshida Y."/>
            <person name="Ohtoshi R."/>
            <person name="Malay A.D."/>
            <person name="Moran D.A.P."/>
            <person name="Tomita M."/>
            <person name="Numata K."/>
            <person name="Arakawa K."/>
        </authorList>
    </citation>
    <scope>NUCLEOTIDE SEQUENCE</scope>
</reference>
<keyword evidence="3" id="KW-1185">Reference proteome</keyword>
<comment type="caution">
    <text evidence="2">The sequence shown here is derived from an EMBL/GenBank/DDBJ whole genome shotgun (WGS) entry which is preliminary data.</text>
</comment>
<dbReference type="EMBL" id="BMAV01006623">
    <property type="protein sequence ID" value="GFY48707.1"/>
    <property type="molecule type" value="Genomic_DNA"/>
</dbReference>
<gene>
    <name evidence="2" type="ORF">TNIN_15401</name>
</gene>
<evidence type="ECO:0000313" key="3">
    <source>
        <dbReference type="Proteomes" id="UP000886998"/>
    </source>
</evidence>
<name>A0A8X7BZU0_9ARAC</name>
<feature type="signal peptide" evidence="1">
    <location>
        <begin position="1"/>
        <end position="18"/>
    </location>
</feature>
<keyword evidence="1" id="KW-0732">Signal</keyword>
<sequence>MILSIILWIAIITFNNEANGNIRIPAITLTIAILPNITTQFACGADDAGETKPKRTCSIEPMMVLASDGNSCLECAESNPYNETLSHCEPCLMEHL</sequence>
<evidence type="ECO:0000313" key="2">
    <source>
        <dbReference type="EMBL" id="GFY48707.1"/>
    </source>
</evidence>
<accession>A0A8X7BZU0</accession>
<evidence type="ECO:0000256" key="1">
    <source>
        <dbReference type="SAM" id="SignalP"/>
    </source>
</evidence>
<organism evidence="2 3">
    <name type="scientific">Trichonephila inaurata madagascariensis</name>
    <dbReference type="NCBI Taxonomy" id="2747483"/>
    <lineage>
        <taxon>Eukaryota</taxon>
        <taxon>Metazoa</taxon>
        <taxon>Ecdysozoa</taxon>
        <taxon>Arthropoda</taxon>
        <taxon>Chelicerata</taxon>
        <taxon>Arachnida</taxon>
        <taxon>Araneae</taxon>
        <taxon>Araneomorphae</taxon>
        <taxon>Entelegynae</taxon>
        <taxon>Araneoidea</taxon>
        <taxon>Nephilidae</taxon>
        <taxon>Trichonephila</taxon>
        <taxon>Trichonephila inaurata</taxon>
    </lineage>
</organism>
<dbReference type="Proteomes" id="UP000886998">
    <property type="component" value="Unassembled WGS sequence"/>
</dbReference>
<dbReference type="AlphaFoldDB" id="A0A8X7BZU0"/>
<feature type="chain" id="PRO_5036480044" evidence="1">
    <location>
        <begin position="19"/>
        <end position="96"/>
    </location>
</feature>
<protein>
    <submittedName>
        <fullName evidence="2">Uncharacterized protein</fullName>
    </submittedName>
</protein>